<dbReference type="AlphaFoldDB" id="A0AAW8SZS5"/>
<gene>
    <name evidence="1" type="ORF">P7D78_06175</name>
</gene>
<sequence length="135" mass="15707">MNQNFDFANDDAQIISYIQKTVHNTAINYFAKNSRLKDTEFVPGQKTLDYFIEEQAMYPQETVTVVSENFPLDFSNCSLAIEFQKLSDKDQSLLIQKYIFGYSDYEISTQLSMTRQGATKKRQRILGKIRKHLLS</sequence>
<organism evidence="1 2">
    <name type="scientific">Enterococcus raffinosus</name>
    <dbReference type="NCBI Taxonomy" id="71452"/>
    <lineage>
        <taxon>Bacteria</taxon>
        <taxon>Bacillati</taxon>
        <taxon>Bacillota</taxon>
        <taxon>Bacilli</taxon>
        <taxon>Lactobacillales</taxon>
        <taxon>Enterococcaceae</taxon>
        <taxon>Enterococcus</taxon>
    </lineage>
</organism>
<protein>
    <submittedName>
        <fullName evidence="1">Sigma-70 family RNA polymerase sigma factor</fullName>
    </submittedName>
</protein>
<comment type="caution">
    <text evidence="1">The sequence shown here is derived from an EMBL/GenBank/DDBJ whole genome shotgun (WGS) entry which is preliminary data.</text>
</comment>
<evidence type="ECO:0000313" key="1">
    <source>
        <dbReference type="EMBL" id="MDT2537702.1"/>
    </source>
</evidence>
<dbReference type="RefSeq" id="WP_270790187.1">
    <property type="nucleotide sequence ID" value="NZ_JARPXM010000004.1"/>
</dbReference>
<dbReference type="Proteomes" id="UP001249240">
    <property type="component" value="Unassembled WGS sequence"/>
</dbReference>
<dbReference type="EMBL" id="JARPXM010000004">
    <property type="protein sequence ID" value="MDT2537702.1"/>
    <property type="molecule type" value="Genomic_DNA"/>
</dbReference>
<dbReference type="SUPFAM" id="SSF88659">
    <property type="entry name" value="Sigma3 and sigma4 domains of RNA polymerase sigma factors"/>
    <property type="match status" value="1"/>
</dbReference>
<dbReference type="InterPro" id="IPR013324">
    <property type="entry name" value="RNA_pol_sigma_r3/r4-like"/>
</dbReference>
<accession>A0AAW8SZS5</accession>
<name>A0AAW8SZS5_9ENTE</name>
<evidence type="ECO:0000313" key="2">
    <source>
        <dbReference type="Proteomes" id="UP001249240"/>
    </source>
</evidence>
<reference evidence="1" key="1">
    <citation type="submission" date="2023-03" db="EMBL/GenBank/DDBJ databases">
        <authorList>
            <person name="Shen W."/>
            <person name="Cai J."/>
        </authorList>
    </citation>
    <scope>NUCLEOTIDE SEQUENCE</scope>
    <source>
        <strain evidence="1">B646-2</strain>
    </source>
</reference>
<proteinExistence type="predicted"/>